<accession>A0AAD8NZM2</accession>
<feature type="region of interest" description="Disordered" evidence="2">
    <location>
        <begin position="446"/>
        <end position="502"/>
    </location>
</feature>
<feature type="compositionally biased region" description="Polar residues" evidence="2">
    <location>
        <begin position="175"/>
        <end position="191"/>
    </location>
</feature>
<feature type="domain" description="CUE" evidence="3">
    <location>
        <begin position="2"/>
        <end position="45"/>
    </location>
</feature>
<feature type="compositionally biased region" description="Basic and acidic residues" evidence="2">
    <location>
        <begin position="483"/>
        <end position="493"/>
    </location>
</feature>
<feature type="coiled-coil region" evidence="1">
    <location>
        <begin position="332"/>
        <end position="388"/>
    </location>
</feature>
<name>A0AAD8NZM2_TARER</name>
<dbReference type="CDD" id="cd14279">
    <property type="entry name" value="CUE"/>
    <property type="match status" value="1"/>
</dbReference>
<keyword evidence="5" id="KW-1185">Reference proteome</keyword>
<sequence length="530" mass="58194">MAFNSVYRVLHELFPQVDSRVLKAVSLQHSDDVDEAAEVVLVEIIPSLSKQPLAVGSSSSSPSSPRFFDAVDGSKTGEVEATMDHINMNPFIAERSTNVPISSIDGNLLRATEVVEFVNLEQAAMSSDHDTNSETAVSCGGVPILMGTFGKSNHANADSDSPVLIREKNKFVGNSETNLVATQESDPSSSKALEKDDSAVNFVNSEDESATSSEQICSTGYLDEVIEDAKNSKKTLALAMDSVINFMKAVELKEQAADQAKEDATRGCSDVLAKVDEVKHALSRAKEANDMHYGEVNAEKAILGTEMRELQLRLFTLSDDTNKSLGILDEMHRGLEIRMAAAIEEIAAAEDMKLERERAAREALLYEEAQMEKVVEESKKLKLEAEENSKLQEFLMDRGQTIDTLQGEIAVKCQDVLLLKEKFDKRIPLSQSLFSSQASSILASSNSSFRITPPPFEPETETYETPKKSSELGDSYGMLHKSSRSDVSPDHSSTETAKSVIGDEEKVDERKLIIDDDGWELFDNGDFLVR</sequence>
<evidence type="ECO:0000256" key="2">
    <source>
        <dbReference type="SAM" id="MobiDB-lite"/>
    </source>
</evidence>
<dbReference type="PANTHER" id="PTHR48459">
    <property type="entry name" value="CUE DOMAIN-CONTAINING PROTEIN"/>
    <property type="match status" value="1"/>
</dbReference>
<reference evidence="4" key="1">
    <citation type="journal article" date="2023" name="bioRxiv">
        <title>Improved chromosome-level genome assembly for marigold (Tagetes erecta).</title>
        <authorList>
            <person name="Jiang F."/>
            <person name="Yuan L."/>
            <person name="Wang S."/>
            <person name="Wang H."/>
            <person name="Xu D."/>
            <person name="Wang A."/>
            <person name="Fan W."/>
        </authorList>
    </citation>
    <scope>NUCLEOTIDE SEQUENCE</scope>
    <source>
        <strain evidence="4">WSJ</strain>
        <tissue evidence="4">Leaf</tissue>
    </source>
</reference>
<dbReference type="PROSITE" id="PS51140">
    <property type="entry name" value="CUE"/>
    <property type="match status" value="1"/>
</dbReference>
<evidence type="ECO:0000259" key="3">
    <source>
        <dbReference type="PROSITE" id="PS51140"/>
    </source>
</evidence>
<dbReference type="PANTHER" id="PTHR48459:SF1">
    <property type="entry name" value="CUE DOMAIN-CONTAINING PROTEIN"/>
    <property type="match status" value="1"/>
</dbReference>
<evidence type="ECO:0000313" key="4">
    <source>
        <dbReference type="EMBL" id="KAK1426694.1"/>
    </source>
</evidence>
<feature type="region of interest" description="Disordered" evidence="2">
    <location>
        <begin position="175"/>
        <end position="197"/>
    </location>
</feature>
<dbReference type="EMBL" id="JAUHHV010000004">
    <property type="protein sequence ID" value="KAK1426694.1"/>
    <property type="molecule type" value="Genomic_DNA"/>
</dbReference>
<dbReference type="Proteomes" id="UP001229421">
    <property type="component" value="Unassembled WGS sequence"/>
</dbReference>
<dbReference type="InterPro" id="IPR003892">
    <property type="entry name" value="CUE"/>
</dbReference>
<proteinExistence type="predicted"/>
<dbReference type="AlphaFoldDB" id="A0AAD8NZM2"/>
<evidence type="ECO:0000313" key="5">
    <source>
        <dbReference type="Proteomes" id="UP001229421"/>
    </source>
</evidence>
<comment type="caution">
    <text evidence="4">The sequence shown here is derived from an EMBL/GenBank/DDBJ whole genome shotgun (WGS) entry which is preliminary data.</text>
</comment>
<protein>
    <recommendedName>
        <fullName evidence="3">CUE domain-containing protein</fullName>
    </recommendedName>
</protein>
<organism evidence="4 5">
    <name type="scientific">Tagetes erecta</name>
    <name type="common">African marigold</name>
    <dbReference type="NCBI Taxonomy" id="13708"/>
    <lineage>
        <taxon>Eukaryota</taxon>
        <taxon>Viridiplantae</taxon>
        <taxon>Streptophyta</taxon>
        <taxon>Embryophyta</taxon>
        <taxon>Tracheophyta</taxon>
        <taxon>Spermatophyta</taxon>
        <taxon>Magnoliopsida</taxon>
        <taxon>eudicotyledons</taxon>
        <taxon>Gunneridae</taxon>
        <taxon>Pentapetalae</taxon>
        <taxon>asterids</taxon>
        <taxon>campanulids</taxon>
        <taxon>Asterales</taxon>
        <taxon>Asteraceae</taxon>
        <taxon>Asteroideae</taxon>
        <taxon>Heliantheae alliance</taxon>
        <taxon>Tageteae</taxon>
        <taxon>Tagetes</taxon>
    </lineage>
</organism>
<keyword evidence="1" id="KW-0175">Coiled coil</keyword>
<gene>
    <name evidence="4" type="ORF">QVD17_15373</name>
</gene>
<evidence type="ECO:0000256" key="1">
    <source>
        <dbReference type="SAM" id="Coils"/>
    </source>
</evidence>
<dbReference type="GO" id="GO:0043130">
    <property type="term" value="F:ubiquitin binding"/>
    <property type="evidence" value="ECO:0007669"/>
    <property type="project" value="InterPro"/>
</dbReference>